<dbReference type="Proteomes" id="UP000006315">
    <property type="component" value="Unassembled WGS sequence"/>
</dbReference>
<feature type="transmembrane region" description="Helical" evidence="9">
    <location>
        <begin position="279"/>
        <end position="303"/>
    </location>
</feature>
<dbReference type="InterPro" id="IPR027417">
    <property type="entry name" value="P-loop_NTPase"/>
</dbReference>
<proteinExistence type="predicted"/>
<evidence type="ECO:0000256" key="9">
    <source>
        <dbReference type="SAM" id="Phobius"/>
    </source>
</evidence>
<reference evidence="12 13" key="1">
    <citation type="journal article" date="2012" name="Front. Microbiol.">
        <title>Redundancy and modularity in membrane-associated dissimilatory nitrate reduction in Bacillus.</title>
        <authorList>
            <person name="Heylen K."/>
            <person name="Keltjens J."/>
        </authorList>
    </citation>
    <scope>NUCLEOTIDE SEQUENCE [LARGE SCALE GENOMIC DNA]</scope>
    <source>
        <strain evidence="12 13">LMG 9581</strain>
    </source>
</reference>
<dbReference type="AlphaFoldDB" id="K6DFZ4"/>
<dbReference type="InterPro" id="IPR039421">
    <property type="entry name" value="Type_1_exporter"/>
</dbReference>
<name>K6DFZ4_SCHAZ</name>
<dbReference type="CDD" id="cd18548">
    <property type="entry name" value="ABC_6TM_Tm287_like"/>
    <property type="match status" value="1"/>
</dbReference>
<feature type="transmembrane region" description="Helical" evidence="9">
    <location>
        <begin position="127"/>
        <end position="148"/>
    </location>
</feature>
<dbReference type="SUPFAM" id="SSF90123">
    <property type="entry name" value="ABC transporter transmembrane region"/>
    <property type="match status" value="1"/>
</dbReference>
<dbReference type="GeneID" id="89471110"/>
<evidence type="ECO:0000259" key="10">
    <source>
        <dbReference type="PROSITE" id="PS50893"/>
    </source>
</evidence>
<feature type="transmembrane region" description="Helical" evidence="9">
    <location>
        <begin position="239"/>
        <end position="259"/>
    </location>
</feature>
<keyword evidence="4 9" id="KW-0812">Transmembrane</keyword>
<dbReference type="PANTHER" id="PTHR43394:SF1">
    <property type="entry name" value="ATP-BINDING CASSETTE SUB-FAMILY B MEMBER 10, MITOCHONDRIAL"/>
    <property type="match status" value="1"/>
</dbReference>
<keyword evidence="8 9" id="KW-0472">Membrane</keyword>
<dbReference type="PROSITE" id="PS50893">
    <property type="entry name" value="ABC_TRANSPORTER_2"/>
    <property type="match status" value="1"/>
</dbReference>
<dbReference type="GO" id="GO:0005886">
    <property type="term" value="C:plasma membrane"/>
    <property type="evidence" value="ECO:0007669"/>
    <property type="project" value="UniProtKB-SubCell"/>
</dbReference>
<dbReference type="GO" id="GO:0016887">
    <property type="term" value="F:ATP hydrolysis activity"/>
    <property type="evidence" value="ECO:0007669"/>
    <property type="project" value="InterPro"/>
</dbReference>
<feature type="domain" description="ABC transmembrane type-1" evidence="11">
    <location>
        <begin position="19"/>
        <end position="305"/>
    </location>
</feature>
<evidence type="ECO:0000256" key="1">
    <source>
        <dbReference type="ARBA" id="ARBA00004651"/>
    </source>
</evidence>
<dbReference type="SUPFAM" id="SSF52540">
    <property type="entry name" value="P-loop containing nucleoside triphosphate hydrolases"/>
    <property type="match status" value="1"/>
</dbReference>
<evidence type="ECO:0000256" key="7">
    <source>
        <dbReference type="ARBA" id="ARBA00022989"/>
    </source>
</evidence>
<evidence type="ECO:0000256" key="8">
    <source>
        <dbReference type="ARBA" id="ARBA00023136"/>
    </source>
</evidence>
<dbReference type="FunFam" id="3.40.50.300:FF:000854">
    <property type="entry name" value="Multidrug ABC transporter ATP-binding protein"/>
    <property type="match status" value="1"/>
</dbReference>
<dbReference type="RefSeq" id="WP_003331305.1">
    <property type="nucleotide sequence ID" value="NZ_AJLR01000049.1"/>
</dbReference>
<evidence type="ECO:0000313" key="13">
    <source>
        <dbReference type="Proteomes" id="UP000006315"/>
    </source>
</evidence>
<dbReference type="InterPro" id="IPR003593">
    <property type="entry name" value="AAA+_ATPase"/>
</dbReference>
<feature type="transmembrane region" description="Helical" evidence="9">
    <location>
        <begin position="160"/>
        <end position="180"/>
    </location>
</feature>
<keyword evidence="13" id="KW-1185">Reference proteome</keyword>
<feature type="transmembrane region" description="Helical" evidence="9">
    <location>
        <begin position="12"/>
        <end position="29"/>
    </location>
</feature>
<dbReference type="PANTHER" id="PTHR43394">
    <property type="entry name" value="ATP-DEPENDENT PERMEASE MDL1, MITOCHONDRIAL"/>
    <property type="match status" value="1"/>
</dbReference>
<evidence type="ECO:0000256" key="3">
    <source>
        <dbReference type="ARBA" id="ARBA00022475"/>
    </source>
</evidence>
<dbReference type="Gene3D" id="1.20.1560.10">
    <property type="entry name" value="ABC transporter type 1, transmembrane domain"/>
    <property type="match status" value="1"/>
</dbReference>
<sequence>MLKIFKYFQKKDWLLVFCSLVFIVTQVGLDLKIPDFMAEITRLVQTEGSKISDVLIQGVYMLLCAVGSMLASMVTVFLAARVAAGFSVRLRDMVFEKNLSFSMEEVSRFSTASLITRSTNDIMQIQMLIIMGLQVVIRAPIMAVWAILKIMGKSWEWTVATGIAVAFLCVLIAIVVFVALPKFRVIQTLTDQLNRVTRENLSGMRVVRAYNAEEYEEEKFESANDDLTRTNLFTSRTMAILFPSIGLMISGMNLAIYWIGAVLINDASVPNRLSIFADMIVFSSYAMQIIMAFMMLSMVFIMMPRAAVSAKRINEVLDTNVKIKDGIVTKAENPGSSGEIEFRNVSFKYPEAEDYVLKNISFSAHQGETVAIIGSTGSGKSTLLNLIPRFIDATEGEVLVDGMDVRKYSLEALRNKIGYVSQKAIMFSGSVASNVAFGFGEDTTKKEDTQIERAVEIAQGKDFVEKMEGTYEAEIAQSGTNISGGQKQRLSIARAIFKNPEIYLFDDSFSALDYKTDRVLRSRLKKEIENATSIIVAQRIGTIIDADRIIVLDEGEVVGIGTHQELLKTCEVYQEIAHSQLSKEELDIG</sequence>
<keyword evidence="7 9" id="KW-1133">Transmembrane helix</keyword>
<dbReference type="InterPro" id="IPR036640">
    <property type="entry name" value="ABC1_TM_sf"/>
</dbReference>
<dbReference type="Pfam" id="PF00664">
    <property type="entry name" value="ABC_membrane"/>
    <property type="match status" value="1"/>
</dbReference>
<dbReference type="Pfam" id="PF00005">
    <property type="entry name" value="ABC_tran"/>
    <property type="match status" value="1"/>
</dbReference>
<evidence type="ECO:0000256" key="2">
    <source>
        <dbReference type="ARBA" id="ARBA00022448"/>
    </source>
</evidence>
<accession>K6DFZ4</accession>
<evidence type="ECO:0000256" key="4">
    <source>
        <dbReference type="ARBA" id="ARBA00022692"/>
    </source>
</evidence>
<feature type="transmembrane region" description="Helical" evidence="9">
    <location>
        <begin position="59"/>
        <end position="83"/>
    </location>
</feature>
<dbReference type="InterPro" id="IPR003439">
    <property type="entry name" value="ABC_transporter-like_ATP-bd"/>
</dbReference>
<dbReference type="InterPro" id="IPR017871">
    <property type="entry name" value="ABC_transporter-like_CS"/>
</dbReference>
<dbReference type="PATRIC" id="fig|1131731.3.peg.2098"/>
<keyword evidence="5" id="KW-0547">Nucleotide-binding</keyword>
<organism evidence="12 13">
    <name type="scientific">Schinkia azotoformans LMG 9581</name>
    <dbReference type="NCBI Taxonomy" id="1131731"/>
    <lineage>
        <taxon>Bacteria</taxon>
        <taxon>Bacillati</taxon>
        <taxon>Bacillota</taxon>
        <taxon>Bacilli</taxon>
        <taxon>Bacillales</taxon>
        <taxon>Bacillaceae</taxon>
        <taxon>Calidifontibacillus/Schinkia group</taxon>
        <taxon>Schinkia</taxon>
    </lineage>
</organism>
<dbReference type="STRING" id="1131731.BAZO_10021"/>
<dbReference type="PROSITE" id="PS50929">
    <property type="entry name" value="ABC_TM1F"/>
    <property type="match status" value="1"/>
</dbReference>
<dbReference type="GO" id="GO:0015421">
    <property type="term" value="F:ABC-type oligopeptide transporter activity"/>
    <property type="evidence" value="ECO:0007669"/>
    <property type="project" value="TreeGrafter"/>
</dbReference>
<keyword evidence="2" id="KW-0813">Transport</keyword>
<comment type="caution">
    <text evidence="12">The sequence shown here is derived from an EMBL/GenBank/DDBJ whole genome shotgun (WGS) entry which is preliminary data.</text>
</comment>
<protein>
    <submittedName>
        <fullName evidence="12">ABC transporter permease</fullName>
    </submittedName>
</protein>
<dbReference type="GO" id="GO:0005524">
    <property type="term" value="F:ATP binding"/>
    <property type="evidence" value="ECO:0007669"/>
    <property type="project" value="UniProtKB-KW"/>
</dbReference>
<dbReference type="InterPro" id="IPR011527">
    <property type="entry name" value="ABC1_TM_dom"/>
</dbReference>
<evidence type="ECO:0000259" key="11">
    <source>
        <dbReference type="PROSITE" id="PS50929"/>
    </source>
</evidence>
<evidence type="ECO:0000313" key="12">
    <source>
        <dbReference type="EMBL" id="EKN67254.1"/>
    </source>
</evidence>
<dbReference type="PROSITE" id="PS00211">
    <property type="entry name" value="ABC_TRANSPORTER_1"/>
    <property type="match status" value="1"/>
</dbReference>
<gene>
    <name evidence="12" type="ORF">BAZO_10021</name>
</gene>
<dbReference type="EMBL" id="AJLR01000049">
    <property type="protein sequence ID" value="EKN67254.1"/>
    <property type="molecule type" value="Genomic_DNA"/>
</dbReference>
<dbReference type="Gene3D" id="3.40.50.300">
    <property type="entry name" value="P-loop containing nucleotide triphosphate hydrolases"/>
    <property type="match status" value="1"/>
</dbReference>
<dbReference type="SMART" id="SM00382">
    <property type="entry name" value="AAA"/>
    <property type="match status" value="1"/>
</dbReference>
<keyword evidence="6" id="KW-0067">ATP-binding</keyword>
<feature type="domain" description="ABC transporter" evidence="10">
    <location>
        <begin position="340"/>
        <end position="579"/>
    </location>
</feature>
<comment type="subcellular location">
    <subcellularLocation>
        <location evidence="1">Cell membrane</location>
        <topology evidence="1">Multi-pass membrane protein</topology>
    </subcellularLocation>
</comment>
<evidence type="ECO:0000256" key="6">
    <source>
        <dbReference type="ARBA" id="ARBA00022840"/>
    </source>
</evidence>
<evidence type="ECO:0000256" key="5">
    <source>
        <dbReference type="ARBA" id="ARBA00022741"/>
    </source>
</evidence>
<keyword evidence="3" id="KW-1003">Cell membrane</keyword>